<feature type="transmembrane region" description="Helical" evidence="2">
    <location>
        <begin position="349"/>
        <end position="369"/>
    </location>
</feature>
<keyword evidence="2" id="KW-0812">Transmembrane</keyword>
<proteinExistence type="predicted"/>
<evidence type="ECO:0000256" key="2">
    <source>
        <dbReference type="SAM" id="Phobius"/>
    </source>
</evidence>
<evidence type="ECO:0000313" key="4">
    <source>
        <dbReference type="Proteomes" id="UP001385951"/>
    </source>
</evidence>
<dbReference type="PANTHER" id="PTHR22696">
    <property type="entry name" value="E3 UBIQUITIN-PROTEIN LIGASE RNF26"/>
    <property type="match status" value="1"/>
</dbReference>
<keyword evidence="2" id="KW-1133">Transmembrane helix</keyword>
<dbReference type="PANTHER" id="PTHR22696:SF1">
    <property type="entry name" value="E3 UBIQUITIN-PROTEIN LIGASE RNF26"/>
    <property type="match status" value="1"/>
</dbReference>
<name>A0AAW0GN80_9APHY</name>
<dbReference type="GO" id="GO:0006511">
    <property type="term" value="P:ubiquitin-dependent protein catabolic process"/>
    <property type="evidence" value="ECO:0007669"/>
    <property type="project" value="TreeGrafter"/>
</dbReference>
<gene>
    <name evidence="3" type="ORF">QCA50_003693</name>
</gene>
<dbReference type="Proteomes" id="UP001385951">
    <property type="component" value="Unassembled WGS sequence"/>
</dbReference>
<organism evidence="3 4">
    <name type="scientific">Cerrena zonata</name>
    <dbReference type="NCBI Taxonomy" id="2478898"/>
    <lineage>
        <taxon>Eukaryota</taxon>
        <taxon>Fungi</taxon>
        <taxon>Dikarya</taxon>
        <taxon>Basidiomycota</taxon>
        <taxon>Agaricomycotina</taxon>
        <taxon>Agaricomycetes</taxon>
        <taxon>Polyporales</taxon>
        <taxon>Cerrenaceae</taxon>
        <taxon>Cerrena</taxon>
    </lineage>
</organism>
<evidence type="ECO:0000313" key="3">
    <source>
        <dbReference type="EMBL" id="KAK7694117.1"/>
    </source>
</evidence>
<reference evidence="3 4" key="1">
    <citation type="submission" date="2022-09" db="EMBL/GenBank/DDBJ databases">
        <authorList>
            <person name="Palmer J.M."/>
        </authorList>
    </citation>
    <scope>NUCLEOTIDE SEQUENCE [LARGE SCALE GENOMIC DNA]</scope>
    <source>
        <strain evidence="3 4">DSM 7382</strain>
    </source>
</reference>
<comment type="caution">
    <text evidence="3">The sequence shown here is derived from an EMBL/GenBank/DDBJ whole genome shotgun (WGS) entry which is preliminary data.</text>
</comment>
<feature type="compositionally biased region" description="Acidic residues" evidence="1">
    <location>
        <begin position="568"/>
        <end position="582"/>
    </location>
</feature>
<keyword evidence="2" id="KW-0472">Membrane</keyword>
<dbReference type="GO" id="GO:0061630">
    <property type="term" value="F:ubiquitin protein ligase activity"/>
    <property type="evidence" value="ECO:0007669"/>
    <property type="project" value="TreeGrafter"/>
</dbReference>
<keyword evidence="4" id="KW-1185">Reference proteome</keyword>
<sequence>MNSSTNVTSQSTDDGLVSYGYKLASRFLGVSSRVVGRLRKYDSVANWRQPTPAMDPVSLRTQHPSDPYPPSHHYAEATHVLGPWGFVTSRYFVGQFIMVEYTPFLYLSSISHLWQAFVLNRIQNIVVPPRNPLTLHHRMHRLVRQQPGRAAGLSYVLAYLFPIDLSSAFSRFVFRIPSVCLLSKTLFLWGVILLQTLHRFPTWQWDWLQTIENWTKQKSMDDICWVTFVSVCTTLFISALTSGMEGQNGSNNAPFNLFAYSFILYLYTSPAMQVESSQNGPLRPDRHATITIMLPLLQLALTHCMEIRPKWAKLRLVPTTIVGVLSLVHFHAVFWFYPTSYPIPNYVPNLVESVLLCITLFTLSLNAFTQLCLTGGISKPLLGHTASLMPKWDEDFTMVLFRLGTASLEATSVAGLGNEVGGVAVTSTLPSGARPGIDLGQGTVELSHSGVTSISPGQLTPHRGTTRGFLNEITRVKVNSTRTHFLTDTFINGAWRRGFLDFTKALWNVLKGIWRFSTSRRPTQSNSPSVVEDDMEEFDQDGIYERFLRGESVSDDEDEVFVPGQDPISDDGGDDTEDEEEQEISRLYTDLSEVASTSSAAPVLLAHMMNASTSPLTRRRYTSLLSNHAAANNPGEEENWDTYVQARRDSKQTRTGSDGENADGSNIRSCVICTVEPRDIICWPCR</sequence>
<protein>
    <submittedName>
        <fullName evidence="3">Uncharacterized protein</fullName>
    </submittedName>
</protein>
<dbReference type="EMBL" id="JASBNA010000003">
    <property type="protein sequence ID" value="KAK7694117.1"/>
    <property type="molecule type" value="Genomic_DNA"/>
</dbReference>
<dbReference type="AlphaFoldDB" id="A0AAW0GN80"/>
<dbReference type="GO" id="GO:0016567">
    <property type="term" value="P:protein ubiquitination"/>
    <property type="evidence" value="ECO:0007669"/>
    <property type="project" value="TreeGrafter"/>
</dbReference>
<feature type="transmembrane region" description="Helical" evidence="2">
    <location>
        <begin position="255"/>
        <end position="274"/>
    </location>
</feature>
<evidence type="ECO:0000256" key="1">
    <source>
        <dbReference type="SAM" id="MobiDB-lite"/>
    </source>
</evidence>
<feature type="region of interest" description="Disordered" evidence="1">
    <location>
        <begin position="554"/>
        <end position="583"/>
    </location>
</feature>
<accession>A0AAW0GN80</accession>
<feature type="transmembrane region" description="Helical" evidence="2">
    <location>
        <begin position="286"/>
        <end position="304"/>
    </location>
</feature>
<feature type="transmembrane region" description="Helical" evidence="2">
    <location>
        <begin position="225"/>
        <end position="243"/>
    </location>
</feature>
<feature type="transmembrane region" description="Helical" evidence="2">
    <location>
        <begin position="316"/>
        <end position="337"/>
    </location>
</feature>